<evidence type="ECO:0000256" key="6">
    <source>
        <dbReference type="ARBA" id="ARBA00022827"/>
    </source>
</evidence>
<feature type="binding site" evidence="11">
    <location>
        <position position="96"/>
    </location>
    <ligand>
        <name>FAD</name>
        <dbReference type="ChEBI" id="CHEBI:57692"/>
    </ligand>
</feature>
<comment type="catalytic activity">
    <reaction evidence="10 12">
        <text>2 Fe(III)-[cytochrome b5] + NADH = 2 Fe(II)-[cytochrome b5] + NAD(+) + H(+)</text>
        <dbReference type="Rhea" id="RHEA:46680"/>
        <dbReference type="Rhea" id="RHEA-COMP:10438"/>
        <dbReference type="Rhea" id="RHEA-COMP:10439"/>
        <dbReference type="ChEBI" id="CHEBI:15378"/>
        <dbReference type="ChEBI" id="CHEBI:29033"/>
        <dbReference type="ChEBI" id="CHEBI:29034"/>
        <dbReference type="ChEBI" id="CHEBI:57540"/>
        <dbReference type="ChEBI" id="CHEBI:57945"/>
        <dbReference type="EC" id="1.6.2.2"/>
    </reaction>
</comment>
<comment type="cofactor">
    <cofactor evidence="1 11 12">
        <name>FAD</name>
        <dbReference type="ChEBI" id="CHEBI:57692"/>
    </cofactor>
</comment>
<dbReference type="Pfam" id="PF00175">
    <property type="entry name" value="NAD_binding_1"/>
    <property type="match status" value="1"/>
</dbReference>
<feature type="binding site" evidence="11">
    <location>
        <position position="69"/>
    </location>
    <ligand>
        <name>FAD</name>
        <dbReference type="ChEBI" id="CHEBI:57692"/>
    </ligand>
</feature>
<keyword evidence="5" id="KW-0472">Membrane</keyword>
<proteinExistence type="inferred from homology"/>
<evidence type="ECO:0000256" key="7">
    <source>
        <dbReference type="ARBA" id="ARBA00023002"/>
    </source>
</evidence>
<dbReference type="PANTHER" id="PTHR19370">
    <property type="entry name" value="NADH-CYTOCHROME B5 REDUCTASE"/>
    <property type="match status" value="1"/>
</dbReference>
<name>A0A9P6PQH1_9FUNG</name>
<dbReference type="InterPro" id="IPR017938">
    <property type="entry name" value="Riboflavin_synthase-like_b-brl"/>
</dbReference>
<evidence type="ECO:0000256" key="11">
    <source>
        <dbReference type="PIRSR" id="PIRSR601834-1"/>
    </source>
</evidence>
<feature type="binding site" evidence="11">
    <location>
        <position position="86"/>
    </location>
    <ligand>
        <name>FAD</name>
        <dbReference type="ChEBI" id="CHEBI:57692"/>
    </ligand>
</feature>
<organism evidence="14 15">
    <name type="scientific">Mortierella polycephala</name>
    <dbReference type="NCBI Taxonomy" id="41804"/>
    <lineage>
        <taxon>Eukaryota</taxon>
        <taxon>Fungi</taxon>
        <taxon>Fungi incertae sedis</taxon>
        <taxon>Mucoromycota</taxon>
        <taxon>Mortierellomycotina</taxon>
        <taxon>Mortierellomycetes</taxon>
        <taxon>Mortierellales</taxon>
        <taxon>Mortierellaceae</taxon>
        <taxon>Mortierella</taxon>
    </lineage>
</organism>
<dbReference type="Gene3D" id="3.40.50.80">
    <property type="entry name" value="Nucleotide-binding domain of ferredoxin-NADP reductase (FNR) module"/>
    <property type="match status" value="1"/>
</dbReference>
<dbReference type="CDD" id="cd06183">
    <property type="entry name" value="cyt_b5_reduct_like"/>
    <property type="match status" value="1"/>
</dbReference>
<dbReference type="InterPro" id="IPR039261">
    <property type="entry name" value="FNR_nucleotide-bd"/>
</dbReference>
<gene>
    <name evidence="14" type="primary">MCR1_2</name>
    <name evidence="14" type="ORF">BG011_008242</name>
</gene>
<dbReference type="SUPFAM" id="SSF63380">
    <property type="entry name" value="Riboflavin synthase domain-like"/>
    <property type="match status" value="1"/>
</dbReference>
<dbReference type="GO" id="GO:0090524">
    <property type="term" value="F:cytochrome-b5 reductase activity, acting on NADH"/>
    <property type="evidence" value="ECO:0007669"/>
    <property type="project" value="UniProtKB-EC"/>
</dbReference>
<keyword evidence="15" id="KW-1185">Reference proteome</keyword>
<keyword evidence="4 11" id="KW-0285">Flavoprotein</keyword>
<evidence type="ECO:0000256" key="4">
    <source>
        <dbReference type="ARBA" id="ARBA00022630"/>
    </source>
</evidence>
<keyword evidence="6 11" id="KW-0274">FAD</keyword>
<dbReference type="InterPro" id="IPR001834">
    <property type="entry name" value="CBR-like"/>
</dbReference>
<dbReference type="InterPro" id="IPR017927">
    <property type="entry name" value="FAD-bd_FR_type"/>
</dbReference>
<evidence type="ECO:0000256" key="12">
    <source>
        <dbReference type="RuleBase" id="RU361226"/>
    </source>
</evidence>
<dbReference type="InterPro" id="IPR001433">
    <property type="entry name" value="OxRdtase_FAD/NAD-bd"/>
</dbReference>
<evidence type="ECO:0000256" key="9">
    <source>
        <dbReference type="ARBA" id="ARBA00023128"/>
    </source>
</evidence>
<dbReference type="Gene3D" id="2.40.30.10">
    <property type="entry name" value="Translation factors"/>
    <property type="match status" value="1"/>
</dbReference>
<comment type="similarity">
    <text evidence="3 12">Belongs to the flavoprotein pyridine nucleotide cytochrome reductase family.</text>
</comment>
<evidence type="ECO:0000259" key="13">
    <source>
        <dbReference type="PROSITE" id="PS51384"/>
    </source>
</evidence>
<reference evidence="14" key="1">
    <citation type="journal article" date="2020" name="Fungal Divers.">
        <title>Resolving the Mortierellaceae phylogeny through synthesis of multi-gene phylogenetics and phylogenomics.</title>
        <authorList>
            <person name="Vandepol N."/>
            <person name="Liber J."/>
            <person name="Desiro A."/>
            <person name="Na H."/>
            <person name="Kennedy M."/>
            <person name="Barry K."/>
            <person name="Grigoriev I.V."/>
            <person name="Miller A.N."/>
            <person name="O'Donnell K."/>
            <person name="Stajich J.E."/>
            <person name="Bonito G."/>
        </authorList>
    </citation>
    <scope>NUCLEOTIDE SEQUENCE</scope>
    <source>
        <strain evidence="14">KOD948</strain>
    </source>
</reference>
<dbReference type="EMBL" id="JAAAJA010000670">
    <property type="protein sequence ID" value="KAG0250573.1"/>
    <property type="molecule type" value="Genomic_DNA"/>
</dbReference>
<feature type="binding site" evidence="11">
    <location>
        <position position="88"/>
    </location>
    <ligand>
        <name>FAD</name>
        <dbReference type="ChEBI" id="CHEBI:57692"/>
    </ligand>
</feature>
<evidence type="ECO:0000313" key="14">
    <source>
        <dbReference type="EMBL" id="KAG0250573.1"/>
    </source>
</evidence>
<feature type="domain" description="FAD-binding FR-type" evidence="13">
    <location>
        <begin position="17"/>
        <end position="120"/>
    </location>
</feature>
<dbReference type="Pfam" id="PF00970">
    <property type="entry name" value="FAD_binding_6"/>
    <property type="match status" value="1"/>
</dbReference>
<evidence type="ECO:0000256" key="3">
    <source>
        <dbReference type="ARBA" id="ARBA00006105"/>
    </source>
</evidence>
<feature type="binding site" evidence="11">
    <location>
        <position position="95"/>
    </location>
    <ligand>
        <name>FAD</name>
        <dbReference type="ChEBI" id="CHEBI:57692"/>
    </ligand>
</feature>
<evidence type="ECO:0000256" key="1">
    <source>
        <dbReference type="ARBA" id="ARBA00001974"/>
    </source>
</evidence>
<evidence type="ECO:0000256" key="5">
    <source>
        <dbReference type="ARBA" id="ARBA00022787"/>
    </source>
</evidence>
<dbReference type="AlphaFoldDB" id="A0A9P6PQH1"/>
<dbReference type="OrthoDB" id="432685at2759"/>
<dbReference type="PRINTS" id="PR00406">
    <property type="entry name" value="CYTB5RDTASE"/>
</dbReference>
<comment type="subcellular location">
    <subcellularLocation>
        <location evidence="2">Mitochondrion outer membrane</location>
        <topology evidence="2">Single-pass membrane protein</topology>
    </subcellularLocation>
</comment>
<evidence type="ECO:0000313" key="15">
    <source>
        <dbReference type="Proteomes" id="UP000726737"/>
    </source>
</evidence>
<keyword evidence="8 12" id="KW-0520">NAD</keyword>
<protein>
    <recommendedName>
        <fullName evidence="12">NADH-cytochrome b5 reductase</fullName>
        <ecNumber evidence="12">1.6.2.2</ecNumber>
    </recommendedName>
</protein>
<evidence type="ECO:0000256" key="10">
    <source>
        <dbReference type="ARBA" id="ARBA00047682"/>
    </source>
</evidence>
<keyword evidence="7 12" id="KW-0560">Oxidoreductase</keyword>
<dbReference type="InterPro" id="IPR008333">
    <property type="entry name" value="Cbr1-like_FAD-bd_dom"/>
</dbReference>
<feature type="binding site" evidence="11">
    <location>
        <position position="71"/>
    </location>
    <ligand>
        <name>FAD</name>
        <dbReference type="ChEBI" id="CHEBI:57692"/>
    </ligand>
</feature>
<dbReference type="PANTHER" id="PTHR19370:SF171">
    <property type="entry name" value="NADH-CYTOCHROME B5 REDUCTASE 2"/>
    <property type="match status" value="1"/>
</dbReference>
<evidence type="ECO:0000256" key="2">
    <source>
        <dbReference type="ARBA" id="ARBA00004572"/>
    </source>
</evidence>
<dbReference type="SUPFAM" id="SSF52343">
    <property type="entry name" value="Ferredoxin reductase-like, C-terminal NADP-linked domain"/>
    <property type="match status" value="1"/>
</dbReference>
<dbReference type="FunFam" id="3.40.50.80:FF:000009">
    <property type="entry name" value="NADH-cytochrome b5 reductase"/>
    <property type="match status" value="1"/>
</dbReference>
<dbReference type="PROSITE" id="PS51384">
    <property type="entry name" value="FAD_FR"/>
    <property type="match status" value="1"/>
</dbReference>
<dbReference type="FunFam" id="2.40.30.10:FF:000032">
    <property type="entry name" value="NADH-cytochrome b5 reductase"/>
    <property type="match status" value="1"/>
</dbReference>
<feature type="binding site" evidence="11">
    <location>
        <position position="137"/>
    </location>
    <ligand>
        <name>FAD</name>
        <dbReference type="ChEBI" id="CHEBI:57692"/>
    </ligand>
</feature>
<dbReference type="Proteomes" id="UP000726737">
    <property type="component" value="Unassembled WGS sequence"/>
</dbReference>
<accession>A0A9P6PQH1</accession>
<comment type="caution">
    <text evidence="14">The sequence shown here is derived from an EMBL/GenBank/DDBJ whole genome shotgun (WGS) entry which is preliminary data.</text>
</comment>
<dbReference type="EC" id="1.6.2.2" evidence="12"/>
<dbReference type="GO" id="GO:0005741">
    <property type="term" value="C:mitochondrial outer membrane"/>
    <property type="evidence" value="ECO:0007669"/>
    <property type="project" value="UniProtKB-SubCell"/>
</dbReference>
<sequence length="266" mass="28673">MSSAVSTAPTTTALVPTAFVDFKLQSVHALTPNTSKFVFELPEHQTLGMTVASCVVTKFTNAEGKNIIRPYTPTSDADQKGSFEFIVKRYDAGVMSAHFHSLKVGDTLAIKGPFTKYALEVNQYESVALIAGGTGITPMLQVIGEILKNKEDKTKINLLFANVTPEDIILKDVLDALTKAHPDQLKITYVIDNAVDGWEGETGFITGEMIKKHIPEIGSAGNKAFVCGPPPLMAAVSGEKNPDKSQGEIDGILKALGLTIEQVYKF</sequence>
<evidence type="ECO:0000256" key="8">
    <source>
        <dbReference type="ARBA" id="ARBA00023027"/>
    </source>
</evidence>
<dbReference type="PRINTS" id="PR00371">
    <property type="entry name" value="FPNCR"/>
</dbReference>
<feature type="binding site" evidence="11">
    <location>
        <position position="70"/>
    </location>
    <ligand>
        <name>FAD</name>
        <dbReference type="ChEBI" id="CHEBI:57692"/>
    </ligand>
</feature>
<keyword evidence="5" id="KW-1000">Mitochondrion outer membrane</keyword>
<keyword evidence="9" id="KW-0496">Mitochondrion</keyword>
<dbReference type="InterPro" id="IPR001709">
    <property type="entry name" value="Flavoprot_Pyr_Nucl_cyt_Rdtase"/>
</dbReference>